<comment type="caution">
    <text evidence="2">The sequence shown here is derived from an EMBL/GenBank/DDBJ whole genome shotgun (WGS) entry which is preliminary data.</text>
</comment>
<reference evidence="2 3" key="1">
    <citation type="submission" date="2020-07" db="EMBL/GenBank/DDBJ databases">
        <title>Moheibacter lacus sp. nov., a member of the family Flavobacteriaceae isolated from freshwater lake sediment.</title>
        <authorList>
            <person name="Liu Y."/>
        </authorList>
    </citation>
    <scope>NUCLEOTIDE SEQUENCE [LARGE SCALE GENOMIC DNA]</scope>
    <source>
        <strain evidence="2 3">BDHS18</strain>
    </source>
</reference>
<evidence type="ECO:0000256" key="1">
    <source>
        <dbReference type="SAM" id="SignalP"/>
    </source>
</evidence>
<gene>
    <name evidence="2" type="ORF">HU137_10855</name>
</gene>
<dbReference type="Proteomes" id="UP000552241">
    <property type="component" value="Unassembled WGS sequence"/>
</dbReference>
<evidence type="ECO:0000313" key="2">
    <source>
        <dbReference type="EMBL" id="MBA5630271.1"/>
    </source>
</evidence>
<dbReference type="InterPro" id="IPR025515">
    <property type="entry name" value="DUF4403"/>
</dbReference>
<dbReference type="EMBL" id="JACDZE010000004">
    <property type="protein sequence ID" value="MBA5630271.1"/>
    <property type="molecule type" value="Genomic_DNA"/>
</dbReference>
<dbReference type="AlphaFoldDB" id="A0A838ZTG8"/>
<evidence type="ECO:0000313" key="3">
    <source>
        <dbReference type="Proteomes" id="UP000552241"/>
    </source>
</evidence>
<name>A0A838ZTG8_9FLAO</name>
<dbReference type="Pfam" id="PF14356">
    <property type="entry name" value="DUF4403"/>
    <property type="match status" value="1"/>
</dbReference>
<keyword evidence="3" id="KW-1185">Reference proteome</keyword>
<feature type="signal peptide" evidence="1">
    <location>
        <begin position="1"/>
        <end position="16"/>
    </location>
</feature>
<accession>A0A838ZTG8</accession>
<proteinExistence type="predicted"/>
<keyword evidence="1" id="KW-0732">Signal</keyword>
<protein>
    <submittedName>
        <fullName evidence="2">DUF4403 family protein</fullName>
    </submittedName>
</protein>
<dbReference type="RefSeq" id="WP_182043877.1">
    <property type="nucleotide sequence ID" value="NZ_JACDZE010000004.1"/>
</dbReference>
<sequence length="452" mass="51595">MLFIVGLLILSGFSFAQTDEIYTFPKIKSHLTLPISIPVAEVNNLINGSVTGVLFEDNSYTDNDNDQFKVRVEKSDKIKLTALKENRFLIEVPLKIWAEQGYGGMGYYVYQDTNFHVTMKFISSVEFQPDWTLKTQTKTHGFDWTVKPVLDYGKVKIPISSLIEETLTEQQAKFTSVIDDKIKESFDLKPYLLAVWNNFSSPINISEEYNTWLKLTPEKVYLSPVKIYADYIKTTVGLDLYSETFIGRIPLPSPLQITFPNYILKEEMNPDFNLKTTANVSFEKATQLAKAQFLNQEFVLTSEKNKVKITDVKVYSEEFYVVIEAETIGEVSGTSIIKGIPVYDADKQKIVLSKIDFKLKTKNLFHKTVATLFEGKIKRMIGEEYGIPMDEIISASKKSLTENFNKEYFPGIYLKGRVVDLYPSQILVFNQNLTVVIDTDAHLQMNVDGLSF</sequence>
<organism evidence="2 3">
    <name type="scientific">Moheibacter lacus</name>
    <dbReference type="NCBI Taxonomy" id="2745851"/>
    <lineage>
        <taxon>Bacteria</taxon>
        <taxon>Pseudomonadati</taxon>
        <taxon>Bacteroidota</taxon>
        <taxon>Flavobacteriia</taxon>
        <taxon>Flavobacteriales</taxon>
        <taxon>Weeksellaceae</taxon>
        <taxon>Moheibacter</taxon>
    </lineage>
</organism>
<feature type="chain" id="PRO_5032378239" evidence="1">
    <location>
        <begin position="17"/>
        <end position="452"/>
    </location>
</feature>